<feature type="compositionally biased region" description="Polar residues" evidence="2">
    <location>
        <begin position="414"/>
        <end position="424"/>
    </location>
</feature>
<reference evidence="4" key="2">
    <citation type="submission" date="2024-04" db="EMBL/GenBank/DDBJ databases">
        <authorList>
            <person name="Chen Y."/>
            <person name="Shah S."/>
            <person name="Dougan E. K."/>
            <person name="Thang M."/>
            <person name="Chan C."/>
        </authorList>
    </citation>
    <scope>NUCLEOTIDE SEQUENCE [LARGE SCALE GENOMIC DNA]</scope>
</reference>
<dbReference type="AlphaFoldDB" id="A0A9P1CL57"/>
<feature type="coiled-coil region" evidence="1">
    <location>
        <begin position="431"/>
        <end position="458"/>
    </location>
</feature>
<gene>
    <name evidence="3" type="ORF">C1SCF055_LOCUS19059</name>
</gene>
<feature type="region of interest" description="Disordered" evidence="2">
    <location>
        <begin position="379"/>
        <end position="424"/>
    </location>
</feature>
<dbReference type="Proteomes" id="UP001152797">
    <property type="component" value="Unassembled WGS sequence"/>
</dbReference>
<dbReference type="OrthoDB" id="424162at2759"/>
<evidence type="ECO:0000313" key="3">
    <source>
        <dbReference type="EMBL" id="CAI3992216.1"/>
    </source>
</evidence>
<evidence type="ECO:0000256" key="1">
    <source>
        <dbReference type="SAM" id="Coils"/>
    </source>
</evidence>
<protein>
    <submittedName>
        <fullName evidence="3">Uncharacterized protein</fullName>
    </submittedName>
</protein>
<evidence type="ECO:0000313" key="5">
    <source>
        <dbReference type="Proteomes" id="UP001152797"/>
    </source>
</evidence>
<dbReference type="EMBL" id="CAMXCT010001684">
    <property type="protein sequence ID" value="CAI3992216.1"/>
    <property type="molecule type" value="Genomic_DNA"/>
</dbReference>
<keyword evidence="1" id="KW-0175">Coiled coil</keyword>
<accession>A0A9P1CL57</accession>
<feature type="region of interest" description="Disordered" evidence="2">
    <location>
        <begin position="489"/>
        <end position="511"/>
    </location>
</feature>
<name>A0A9P1CL57_9DINO</name>
<proteinExistence type="predicted"/>
<feature type="compositionally biased region" description="Low complexity" evidence="2">
    <location>
        <begin position="383"/>
        <end position="406"/>
    </location>
</feature>
<evidence type="ECO:0000313" key="4">
    <source>
        <dbReference type="EMBL" id="CAL1145591.1"/>
    </source>
</evidence>
<reference evidence="3" key="1">
    <citation type="submission" date="2022-10" db="EMBL/GenBank/DDBJ databases">
        <authorList>
            <person name="Chen Y."/>
            <person name="Dougan E. K."/>
            <person name="Chan C."/>
            <person name="Rhodes N."/>
            <person name="Thang M."/>
        </authorList>
    </citation>
    <scope>NUCLEOTIDE SEQUENCE</scope>
</reference>
<dbReference type="EMBL" id="CAMXCT030001684">
    <property type="protein sequence ID" value="CAL4779528.1"/>
    <property type="molecule type" value="Genomic_DNA"/>
</dbReference>
<dbReference type="EMBL" id="CAMXCT020001684">
    <property type="protein sequence ID" value="CAL1145591.1"/>
    <property type="molecule type" value="Genomic_DNA"/>
</dbReference>
<sequence length="511" mass="56646">MRQTSNRSPWETRNGRSGLSLAVLEEFQMASGEPCSHLEVISCDRLHQNSEGFSFANIATVKELASLRSHGALVLIVKGYARKKVQALAFEPGRIVECIISVRDPLQTSYESRACTLVNMASDSSLFVEKAEGEQEIQIDQNPKMTMFCEIRQTDATEQDWRAYGSSHAIDTYVMEVIKSLEKDQQVVLHKTMEKPGYVAKKLQVPEESRDDLYRLSGRSSVQFRPARTAYDPAEDGIEILRLPAPDLKIKDVFEQASQGKLEGFLGVFASQHSVYARVHPQHLAKARRFWMPGDTRFNEQNIHMQCKLHFRVQGFPAGIHIDQVHEALRQAKWNVIVQRVLHMSDLAVAFVASDSAPPSPRILTSVATLHIDEAVRRPRAISQSTSTAQASTPQSSQGSSSASPAFPAVPRSFQPSKSQPVQGSLMTPIAANISSRVDSLEQQLARVTNELETVKTEQKNTSARLDDIAKSQDRGFSQLMNAIMELKNESSSPAIPSPPPKVQKLTGKGS</sequence>
<comment type="caution">
    <text evidence="3">The sequence shown here is derived from an EMBL/GenBank/DDBJ whole genome shotgun (WGS) entry which is preliminary data.</text>
</comment>
<organism evidence="3">
    <name type="scientific">Cladocopium goreaui</name>
    <dbReference type="NCBI Taxonomy" id="2562237"/>
    <lineage>
        <taxon>Eukaryota</taxon>
        <taxon>Sar</taxon>
        <taxon>Alveolata</taxon>
        <taxon>Dinophyceae</taxon>
        <taxon>Suessiales</taxon>
        <taxon>Symbiodiniaceae</taxon>
        <taxon>Cladocopium</taxon>
    </lineage>
</organism>
<keyword evidence="5" id="KW-1185">Reference proteome</keyword>
<evidence type="ECO:0000256" key="2">
    <source>
        <dbReference type="SAM" id="MobiDB-lite"/>
    </source>
</evidence>